<dbReference type="GO" id="GO:0000118">
    <property type="term" value="C:histone deacetylase complex"/>
    <property type="evidence" value="ECO:0007669"/>
    <property type="project" value="TreeGrafter"/>
</dbReference>
<dbReference type="Gene3D" id="1.20.960.30">
    <property type="match status" value="1"/>
</dbReference>
<dbReference type="GO" id="GO:0003714">
    <property type="term" value="F:transcription corepressor activity"/>
    <property type="evidence" value="ECO:0007669"/>
    <property type="project" value="InterPro"/>
</dbReference>
<evidence type="ECO:0000256" key="1">
    <source>
        <dbReference type="ARBA" id="ARBA00004123"/>
    </source>
</evidence>
<dbReference type="GO" id="GO:0003676">
    <property type="term" value="F:nucleic acid binding"/>
    <property type="evidence" value="ECO:0007669"/>
    <property type="project" value="InterPro"/>
</dbReference>
<dbReference type="InterPro" id="IPR036397">
    <property type="entry name" value="RNaseH_sf"/>
</dbReference>
<dbReference type="InterPro" id="IPR026960">
    <property type="entry name" value="RVT-Znf"/>
</dbReference>
<dbReference type="InterPro" id="IPR002156">
    <property type="entry name" value="RNaseH_domain"/>
</dbReference>
<name>A0A8J5XXP1_9ROSI</name>
<dbReference type="Pfam" id="PF08513">
    <property type="entry name" value="LisH"/>
    <property type="match status" value="1"/>
</dbReference>
<keyword evidence="3" id="KW-0677">Repeat</keyword>
<dbReference type="PANTHER" id="PTHR22846:SF2">
    <property type="entry name" value="F-BOX-LIKE_WD REPEAT-CONTAINING PROTEIN EBI"/>
    <property type="match status" value="1"/>
</dbReference>
<dbReference type="AlphaFoldDB" id="A0A8J5XXP1"/>
<dbReference type="Proteomes" id="UP000701853">
    <property type="component" value="Chromosome 11"/>
</dbReference>
<dbReference type="InterPro" id="IPR045183">
    <property type="entry name" value="Ebi-like"/>
</dbReference>
<evidence type="ECO:0000259" key="6">
    <source>
        <dbReference type="Pfam" id="PF13456"/>
    </source>
</evidence>
<evidence type="ECO:0000259" key="7">
    <source>
        <dbReference type="Pfam" id="PF13966"/>
    </source>
</evidence>
<dbReference type="GO" id="GO:0004523">
    <property type="term" value="F:RNA-DNA hybrid ribonuclease activity"/>
    <property type="evidence" value="ECO:0007669"/>
    <property type="project" value="InterPro"/>
</dbReference>
<sequence>MASITSVELNYLVFRYLQESGFTHSAFTLGYEAGINTCSIDGNLIPPAALIRFVHKGLQYLEMEANLSNSDVETDEDFSFLHPLDIITKDVNQLQQLVKERRKNRDKDRDREVEREYEEERGQVMEKERQEKEKEHDKDRKKELADTDMSIWAAKGILQDGMCWRVGNGERILVIGAAWVPRSDNRKIQTVSSIPDSMMVADFIVKESRLCNEELIRTEVPSDDFLVWKGEASGDILSIGLTKCFYSYRAILIIYSSKQNMSFCKKLWGLNLPSKLKITTWKCCKNYITTLCNLQYRRLINEVVCPKCAASVETHEHVFRQWHVTRYTYRCLNVCRPEIGDEMRFMDWVTWYFASNTIAEAPAYVRGLQLDVTMGVREMEVKGDARSVIKKIQSKWADKSEIQAYISNYQDLSNSFQTCVFLFGHRSKNEIAHLLATKGLCREEQWNLDRGFLFLHEW</sequence>
<organism evidence="8 9">
    <name type="scientific">Gossypium anomalum</name>
    <dbReference type="NCBI Taxonomy" id="47600"/>
    <lineage>
        <taxon>Eukaryota</taxon>
        <taxon>Viridiplantae</taxon>
        <taxon>Streptophyta</taxon>
        <taxon>Embryophyta</taxon>
        <taxon>Tracheophyta</taxon>
        <taxon>Spermatophyta</taxon>
        <taxon>Magnoliopsida</taxon>
        <taxon>eudicotyledons</taxon>
        <taxon>Gunneridae</taxon>
        <taxon>Pentapetalae</taxon>
        <taxon>rosids</taxon>
        <taxon>malvids</taxon>
        <taxon>Malvales</taxon>
        <taxon>Malvaceae</taxon>
        <taxon>Malvoideae</taxon>
        <taxon>Gossypium</taxon>
    </lineage>
</organism>
<proteinExistence type="predicted"/>
<dbReference type="CDD" id="cd06222">
    <property type="entry name" value="RNase_H_like"/>
    <property type="match status" value="1"/>
</dbReference>
<dbReference type="InterPro" id="IPR044730">
    <property type="entry name" value="RNase_H-like_dom_plant"/>
</dbReference>
<evidence type="ECO:0000256" key="3">
    <source>
        <dbReference type="ARBA" id="ARBA00022737"/>
    </source>
</evidence>
<dbReference type="OrthoDB" id="1367865at2759"/>
<comment type="caution">
    <text evidence="8">The sequence shown here is derived from an EMBL/GenBank/DDBJ whole genome shotgun (WGS) entry which is preliminary data.</text>
</comment>
<dbReference type="PANTHER" id="PTHR22846">
    <property type="entry name" value="WD40 REPEAT PROTEIN"/>
    <property type="match status" value="1"/>
</dbReference>
<evidence type="ECO:0000256" key="4">
    <source>
        <dbReference type="ARBA" id="ARBA00023242"/>
    </source>
</evidence>
<dbReference type="FunFam" id="1.20.960.30:FF:000001">
    <property type="entry name" value="F-box-like/WD repeat-containing protein TBL1XR1"/>
    <property type="match status" value="1"/>
</dbReference>
<protein>
    <recommendedName>
        <fullName evidence="10">LisH domain-containing protein</fullName>
    </recommendedName>
</protein>
<feature type="domain" description="RNase H type-1" evidence="6">
    <location>
        <begin position="352"/>
        <end position="438"/>
    </location>
</feature>
<dbReference type="InterPro" id="IPR006594">
    <property type="entry name" value="LisH"/>
</dbReference>
<reference evidence="8 9" key="1">
    <citation type="journal article" date="2021" name="bioRxiv">
        <title>The Gossypium anomalum genome as a resource for cotton improvement and evolutionary analysis of hybrid incompatibility.</title>
        <authorList>
            <person name="Grover C.E."/>
            <person name="Yuan D."/>
            <person name="Arick M.A."/>
            <person name="Miller E.R."/>
            <person name="Hu G."/>
            <person name="Peterson D.G."/>
            <person name="Wendel J.F."/>
            <person name="Udall J.A."/>
        </authorList>
    </citation>
    <scope>NUCLEOTIDE SEQUENCE [LARGE SCALE GENOMIC DNA]</scope>
    <source>
        <strain evidence="8">JFW-Udall</strain>
        <tissue evidence="8">Leaf</tissue>
    </source>
</reference>
<gene>
    <name evidence="8" type="ORF">CXB51_028230</name>
</gene>
<evidence type="ECO:0000313" key="9">
    <source>
        <dbReference type="Proteomes" id="UP000701853"/>
    </source>
</evidence>
<feature type="region of interest" description="Disordered" evidence="5">
    <location>
        <begin position="99"/>
        <end position="142"/>
    </location>
</feature>
<dbReference type="EMBL" id="JAHUZN010000011">
    <property type="protein sequence ID" value="KAG8478391.1"/>
    <property type="molecule type" value="Genomic_DNA"/>
</dbReference>
<evidence type="ECO:0000256" key="5">
    <source>
        <dbReference type="SAM" id="MobiDB-lite"/>
    </source>
</evidence>
<dbReference type="GO" id="GO:0006357">
    <property type="term" value="P:regulation of transcription by RNA polymerase II"/>
    <property type="evidence" value="ECO:0007669"/>
    <property type="project" value="TreeGrafter"/>
</dbReference>
<dbReference type="SMART" id="SM00667">
    <property type="entry name" value="LisH"/>
    <property type="match status" value="1"/>
</dbReference>
<dbReference type="SUPFAM" id="SSF53098">
    <property type="entry name" value="Ribonuclease H-like"/>
    <property type="match status" value="1"/>
</dbReference>
<feature type="compositionally biased region" description="Basic and acidic residues" evidence="5">
    <location>
        <begin position="103"/>
        <end position="142"/>
    </location>
</feature>
<dbReference type="InterPro" id="IPR012337">
    <property type="entry name" value="RNaseH-like_sf"/>
</dbReference>
<accession>A0A8J5XXP1</accession>
<keyword evidence="4" id="KW-0539">Nucleus</keyword>
<evidence type="ECO:0008006" key="10">
    <source>
        <dbReference type="Google" id="ProtNLM"/>
    </source>
</evidence>
<dbReference type="PROSITE" id="PS50896">
    <property type="entry name" value="LISH"/>
    <property type="match status" value="1"/>
</dbReference>
<dbReference type="Gene3D" id="3.30.420.10">
    <property type="entry name" value="Ribonuclease H-like superfamily/Ribonuclease H"/>
    <property type="match status" value="1"/>
</dbReference>
<dbReference type="Pfam" id="PF13966">
    <property type="entry name" value="zf-RVT"/>
    <property type="match status" value="1"/>
</dbReference>
<evidence type="ECO:0000313" key="8">
    <source>
        <dbReference type="EMBL" id="KAG8478391.1"/>
    </source>
</evidence>
<feature type="domain" description="Reverse transcriptase zinc-binding" evidence="7">
    <location>
        <begin position="253"/>
        <end position="324"/>
    </location>
</feature>
<evidence type="ECO:0000256" key="2">
    <source>
        <dbReference type="ARBA" id="ARBA00022574"/>
    </source>
</evidence>
<comment type="subcellular location">
    <subcellularLocation>
        <location evidence="1">Nucleus</location>
    </subcellularLocation>
</comment>
<keyword evidence="2" id="KW-0853">WD repeat</keyword>
<keyword evidence="9" id="KW-1185">Reference proteome</keyword>
<dbReference type="Pfam" id="PF13456">
    <property type="entry name" value="RVT_3"/>
    <property type="match status" value="1"/>
</dbReference>